<proteinExistence type="predicted"/>
<gene>
    <name evidence="2" type="ORF">OG288_29315</name>
</gene>
<keyword evidence="1" id="KW-0472">Membrane</keyword>
<dbReference type="RefSeq" id="WP_328938643.1">
    <property type="nucleotide sequence ID" value="NZ_CP108133.1"/>
</dbReference>
<evidence type="ECO:0000313" key="2">
    <source>
        <dbReference type="EMBL" id="WTP52044.1"/>
    </source>
</evidence>
<protein>
    <submittedName>
        <fullName evidence="2">Uncharacterized protein</fullName>
    </submittedName>
</protein>
<reference evidence="2" key="1">
    <citation type="submission" date="2022-10" db="EMBL/GenBank/DDBJ databases">
        <title>The complete genomes of actinobacterial strains from the NBC collection.</title>
        <authorList>
            <person name="Joergensen T.S."/>
            <person name="Alvarez Arevalo M."/>
            <person name="Sterndorff E.B."/>
            <person name="Faurdal D."/>
            <person name="Vuksanovic O."/>
            <person name="Mourched A.-S."/>
            <person name="Charusanti P."/>
            <person name="Shaw S."/>
            <person name="Blin K."/>
            <person name="Weber T."/>
        </authorList>
    </citation>
    <scope>NUCLEOTIDE SEQUENCE</scope>
    <source>
        <strain evidence="2">NBC_00189</strain>
    </source>
</reference>
<keyword evidence="3" id="KW-1185">Reference proteome</keyword>
<feature type="transmembrane region" description="Helical" evidence="1">
    <location>
        <begin position="7"/>
        <end position="28"/>
    </location>
</feature>
<evidence type="ECO:0000313" key="3">
    <source>
        <dbReference type="Proteomes" id="UP001432166"/>
    </source>
</evidence>
<accession>A0ABZ1JPN6</accession>
<dbReference type="EMBL" id="CP108133">
    <property type="protein sequence ID" value="WTP52044.1"/>
    <property type="molecule type" value="Genomic_DNA"/>
</dbReference>
<evidence type="ECO:0000256" key="1">
    <source>
        <dbReference type="SAM" id="Phobius"/>
    </source>
</evidence>
<keyword evidence="1" id="KW-1133">Transmembrane helix</keyword>
<name>A0ABZ1JPN6_9ACTN</name>
<feature type="transmembrane region" description="Helical" evidence="1">
    <location>
        <begin position="34"/>
        <end position="56"/>
    </location>
</feature>
<keyword evidence="1" id="KW-0812">Transmembrane</keyword>
<organism evidence="2 3">
    <name type="scientific">Streptomyces tauricus</name>
    <dbReference type="NCBI Taxonomy" id="68274"/>
    <lineage>
        <taxon>Bacteria</taxon>
        <taxon>Bacillati</taxon>
        <taxon>Actinomycetota</taxon>
        <taxon>Actinomycetes</taxon>
        <taxon>Kitasatosporales</taxon>
        <taxon>Streptomycetaceae</taxon>
        <taxon>Streptomyces</taxon>
        <taxon>Streptomyces aurantiacus group</taxon>
    </lineage>
</organism>
<dbReference type="Proteomes" id="UP001432166">
    <property type="component" value="Chromosome"/>
</dbReference>
<sequence>MVSLKALLAALIALTLTLIVTILTVVLTGDVADAIVQGVTTLIAATSLGMVTIQFLRDRD</sequence>